<gene>
    <name evidence="5" type="ORF">F0562_010984</name>
</gene>
<accession>A0A5J5A567</accession>
<dbReference type="SMART" id="SM00498">
    <property type="entry name" value="FH2"/>
    <property type="match status" value="1"/>
</dbReference>
<comment type="similarity">
    <text evidence="1">Belongs to the formin-like family. Class-I subfamily.</text>
</comment>
<protein>
    <recommendedName>
        <fullName evidence="2">Formin-like protein</fullName>
    </recommendedName>
</protein>
<feature type="domain" description="FH2" evidence="4">
    <location>
        <begin position="80"/>
        <end position="507"/>
    </location>
</feature>
<reference evidence="5 6" key="1">
    <citation type="submission" date="2019-09" db="EMBL/GenBank/DDBJ databases">
        <title>A chromosome-level genome assembly of the Chinese tupelo Nyssa sinensis.</title>
        <authorList>
            <person name="Yang X."/>
            <person name="Kang M."/>
            <person name="Yang Y."/>
            <person name="Xiong H."/>
            <person name="Wang M."/>
            <person name="Zhang Z."/>
            <person name="Wang Z."/>
            <person name="Wu H."/>
            <person name="Ma T."/>
            <person name="Liu J."/>
            <person name="Xi Z."/>
        </authorList>
    </citation>
    <scope>NUCLEOTIDE SEQUENCE [LARGE SCALE GENOMIC DNA]</scope>
    <source>
        <strain evidence="5">J267</strain>
        <tissue evidence="5">Leaf</tissue>
    </source>
</reference>
<dbReference type="InterPro" id="IPR015425">
    <property type="entry name" value="FH2_Formin"/>
</dbReference>
<keyword evidence="6" id="KW-1185">Reference proteome</keyword>
<dbReference type="Gene3D" id="1.20.58.2220">
    <property type="entry name" value="Formin, FH2 domain"/>
    <property type="match status" value="1"/>
</dbReference>
<dbReference type="OrthoDB" id="1668162at2759"/>
<dbReference type="SUPFAM" id="SSF101447">
    <property type="entry name" value="Formin homology 2 domain (FH2 domain)"/>
    <property type="match status" value="1"/>
</dbReference>
<evidence type="ECO:0000313" key="6">
    <source>
        <dbReference type="Proteomes" id="UP000325577"/>
    </source>
</evidence>
<sequence>MHAKHLEISMDNYHFHLEEQLLHLRDLLLLHLNLLLLDLHHLQKLFILHLHQNPGNCPKPSPLGPHHLGRSSSGEGNDLTGDSDAPKTKLKPLFWDKVLANPDHSMVWHEIKAGSFQFNEERIQTLFGCTPADKSNRRKDSSSFEPSTHYIQIIDAKKSQNLAILLRALNVTTEGVCDAVKEGNELPTELVQTLLKMAPTTEEELKLRLFTGDFSQLGPAERFLKVMVDIPFAFKRLESLLFMSYLQDDVSSVKESFEILEVACKELRNSRLFLKLLEAVLKTGNRMNDGTFRGGAQAFKLDTLLKLSDVKGTDGKTTLLHFVVQEIIQSEGIRAARRARESQSMKTEDLVEDSSHETEEYYRSLGLQVVSGLSNDLENVRKAAFTDGDNLTATVSKLSHSLLKAKEFLDTEMKSIEEESKFHDTLSSFVEHAEDDITWLLEEEKRITALVKSTVDYFHGNAGKEEGLRLFVIVRDFLIMLDKACKEVKNSAAVPMRTNRKEVSTVPLSQESCQTPLSDVRQRLFPTIKDRRMDDSSSDDESSSP</sequence>
<dbReference type="Pfam" id="PF02181">
    <property type="entry name" value="FH2"/>
    <property type="match status" value="1"/>
</dbReference>
<evidence type="ECO:0000313" key="5">
    <source>
        <dbReference type="EMBL" id="KAA8524561.1"/>
    </source>
</evidence>
<dbReference type="GO" id="GO:0051015">
    <property type="term" value="F:actin filament binding"/>
    <property type="evidence" value="ECO:0007669"/>
    <property type="project" value="InterPro"/>
</dbReference>
<proteinExistence type="inferred from homology"/>
<dbReference type="PROSITE" id="PS51444">
    <property type="entry name" value="FH2"/>
    <property type="match status" value="1"/>
</dbReference>
<feature type="region of interest" description="Disordered" evidence="3">
    <location>
        <begin position="58"/>
        <end position="85"/>
    </location>
</feature>
<organism evidence="5 6">
    <name type="scientific">Nyssa sinensis</name>
    <dbReference type="NCBI Taxonomy" id="561372"/>
    <lineage>
        <taxon>Eukaryota</taxon>
        <taxon>Viridiplantae</taxon>
        <taxon>Streptophyta</taxon>
        <taxon>Embryophyta</taxon>
        <taxon>Tracheophyta</taxon>
        <taxon>Spermatophyta</taxon>
        <taxon>Magnoliopsida</taxon>
        <taxon>eudicotyledons</taxon>
        <taxon>Gunneridae</taxon>
        <taxon>Pentapetalae</taxon>
        <taxon>asterids</taxon>
        <taxon>Cornales</taxon>
        <taxon>Nyssaceae</taxon>
        <taxon>Nyssa</taxon>
    </lineage>
</organism>
<evidence type="ECO:0000256" key="2">
    <source>
        <dbReference type="RuleBase" id="RU361260"/>
    </source>
</evidence>
<evidence type="ECO:0000256" key="3">
    <source>
        <dbReference type="SAM" id="MobiDB-lite"/>
    </source>
</evidence>
<evidence type="ECO:0000259" key="4">
    <source>
        <dbReference type="PROSITE" id="PS51444"/>
    </source>
</evidence>
<dbReference type="InterPro" id="IPR042201">
    <property type="entry name" value="FH2_Formin_sf"/>
</dbReference>
<dbReference type="Proteomes" id="UP000325577">
    <property type="component" value="Linkage Group LG4"/>
</dbReference>
<dbReference type="InterPro" id="IPR027643">
    <property type="entry name" value="Formin-like_plant"/>
</dbReference>
<dbReference type="PANTHER" id="PTHR23213:SF391">
    <property type="entry name" value="FORMIN-LIKE PROTEIN"/>
    <property type="match status" value="1"/>
</dbReference>
<dbReference type="EMBL" id="CM018047">
    <property type="protein sequence ID" value="KAA8524561.1"/>
    <property type="molecule type" value="Genomic_DNA"/>
</dbReference>
<dbReference type="GO" id="GO:0045010">
    <property type="term" value="P:actin nucleation"/>
    <property type="evidence" value="ECO:0007669"/>
    <property type="project" value="InterPro"/>
</dbReference>
<evidence type="ECO:0000256" key="1">
    <source>
        <dbReference type="ARBA" id="ARBA00025793"/>
    </source>
</evidence>
<dbReference type="AlphaFoldDB" id="A0A5J5A567"/>
<dbReference type="PANTHER" id="PTHR23213">
    <property type="entry name" value="FORMIN-RELATED"/>
    <property type="match status" value="1"/>
</dbReference>
<name>A0A5J5A567_9ASTE</name>